<proteinExistence type="predicted"/>
<dbReference type="HOGENOM" id="CLU_1463424_0_0_1"/>
<name>J3L1W5_ORYBR</name>
<reference evidence="2" key="1">
    <citation type="journal article" date="2013" name="Nat. Commun.">
        <title>Whole-genome sequencing of Oryza brachyantha reveals mechanisms underlying Oryza genome evolution.</title>
        <authorList>
            <person name="Chen J."/>
            <person name="Huang Q."/>
            <person name="Gao D."/>
            <person name="Wang J."/>
            <person name="Lang Y."/>
            <person name="Liu T."/>
            <person name="Li B."/>
            <person name="Bai Z."/>
            <person name="Luis Goicoechea J."/>
            <person name="Liang C."/>
            <person name="Chen C."/>
            <person name="Zhang W."/>
            <person name="Sun S."/>
            <person name="Liao Y."/>
            <person name="Zhang X."/>
            <person name="Yang L."/>
            <person name="Song C."/>
            <person name="Wang M."/>
            <person name="Shi J."/>
            <person name="Liu G."/>
            <person name="Liu J."/>
            <person name="Zhou H."/>
            <person name="Zhou W."/>
            <person name="Yu Q."/>
            <person name="An N."/>
            <person name="Chen Y."/>
            <person name="Cai Q."/>
            <person name="Wang B."/>
            <person name="Liu B."/>
            <person name="Min J."/>
            <person name="Huang Y."/>
            <person name="Wu H."/>
            <person name="Li Z."/>
            <person name="Zhang Y."/>
            <person name="Yin Y."/>
            <person name="Song W."/>
            <person name="Jiang J."/>
            <person name="Jackson S.A."/>
            <person name="Wing R.A."/>
            <person name="Wang J."/>
            <person name="Chen M."/>
        </authorList>
    </citation>
    <scope>NUCLEOTIDE SEQUENCE [LARGE SCALE GENOMIC DNA]</scope>
    <source>
        <strain evidence="2">cv. IRGC 101232</strain>
    </source>
</reference>
<organism evidence="2">
    <name type="scientific">Oryza brachyantha</name>
    <name type="common">malo sina</name>
    <dbReference type="NCBI Taxonomy" id="4533"/>
    <lineage>
        <taxon>Eukaryota</taxon>
        <taxon>Viridiplantae</taxon>
        <taxon>Streptophyta</taxon>
        <taxon>Embryophyta</taxon>
        <taxon>Tracheophyta</taxon>
        <taxon>Spermatophyta</taxon>
        <taxon>Magnoliopsida</taxon>
        <taxon>Liliopsida</taxon>
        <taxon>Poales</taxon>
        <taxon>Poaceae</taxon>
        <taxon>BOP clade</taxon>
        <taxon>Oryzoideae</taxon>
        <taxon>Oryzeae</taxon>
        <taxon>Oryzinae</taxon>
        <taxon>Oryza</taxon>
    </lineage>
</organism>
<sequence>MADGSARRQRHARGGRRGWRGVQSCPVAGLETARWRHGTGGVRGDSGGVVLANDRRSTRGSCGWRLVGATSCFVVLCDVWTQVAGMSWVAGIDRRSAGNCRARWKSLVKAMVGLNQPDDDDTLGAVALLGGVIFSVHPPVSSPGENLILFGRAVAAFTSRPPWGHRLWRKLPVQCRSSASPATFG</sequence>
<dbReference type="Gramene" id="OB01G32210.1">
    <property type="protein sequence ID" value="OB01G32210.1"/>
    <property type="gene ID" value="OB01G32210"/>
</dbReference>
<reference evidence="2" key="2">
    <citation type="submission" date="2013-04" db="UniProtKB">
        <authorList>
            <consortium name="EnsemblPlants"/>
        </authorList>
    </citation>
    <scope>IDENTIFICATION</scope>
</reference>
<accession>J3L1W5</accession>
<dbReference type="Proteomes" id="UP000006038">
    <property type="component" value="Chromosome 1"/>
</dbReference>
<feature type="compositionally biased region" description="Basic residues" evidence="1">
    <location>
        <begin position="7"/>
        <end position="19"/>
    </location>
</feature>
<evidence type="ECO:0000256" key="1">
    <source>
        <dbReference type="SAM" id="MobiDB-lite"/>
    </source>
</evidence>
<feature type="region of interest" description="Disordered" evidence="1">
    <location>
        <begin position="1"/>
        <end position="20"/>
    </location>
</feature>
<protein>
    <submittedName>
        <fullName evidence="2">Uncharacterized protein</fullName>
    </submittedName>
</protein>
<keyword evidence="3" id="KW-1185">Reference proteome</keyword>
<evidence type="ECO:0000313" key="2">
    <source>
        <dbReference type="EnsemblPlants" id="OB01G32210.1"/>
    </source>
</evidence>
<dbReference type="AlphaFoldDB" id="J3L1W5"/>
<evidence type="ECO:0000313" key="3">
    <source>
        <dbReference type="Proteomes" id="UP000006038"/>
    </source>
</evidence>
<dbReference type="EnsemblPlants" id="OB01G32210.1">
    <property type="protein sequence ID" value="OB01G32210.1"/>
    <property type="gene ID" value="OB01G32210"/>
</dbReference>